<organism evidence="1 2">
    <name type="scientific">Caerostris extrusa</name>
    <name type="common">Bark spider</name>
    <name type="synonym">Caerostris bankana</name>
    <dbReference type="NCBI Taxonomy" id="172846"/>
    <lineage>
        <taxon>Eukaryota</taxon>
        <taxon>Metazoa</taxon>
        <taxon>Ecdysozoa</taxon>
        <taxon>Arthropoda</taxon>
        <taxon>Chelicerata</taxon>
        <taxon>Arachnida</taxon>
        <taxon>Araneae</taxon>
        <taxon>Araneomorphae</taxon>
        <taxon>Entelegynae</taxon>
        <taxon>Araneoidea</taxon>
        <taxon>Araneidae</taxon>
        <taxon>Caerostris</taxon>
    </lineage>
</organism>
<reference evidence="1 2" key="1">
    <citation type="submission" date="2021-06" db="EMBL/GenBank/DDBJ databases">
        <title>Caerostris extrusa draft genome.</title>
        <authorList>
            <person name="Kono N."/>
            <person name="Arakawa K."/>
        </authorList>
    </citation>
    <scope>NUCLEOTIDE SEQUENCE [LARGE SCALE GENOMIC DNA]</scope>
</reference>
<protein>
    <submittedName>
        <fullName evidence="1">Uncharacterized protein</fullName>
    </submittedName>
</protein>
<proteinExistence type="predicted"/>
<dbReference type="EMBL" id="BPLR01017266">
    <property type="protein sequence ID" value="GIY89839.1"/>
    <property type="molecule type" value="Genomic_DNA"/>
</dbReference>
<dbReference type="AlphaFoldDB" id="A0AAV4X7U4"/>
<name>A0AAV4X7U4_CAEEX</name>
<gene>
    <name evidence="1" type="ORF">CEXT_114601</name>
</gene>
<comment type="caution">
    <text evidence="1">The sequence shown here is derived from an EMBL/GenBank/DDBJ whole genome shotgun (WGS) entry which is preliminary data.</text>
</comment>
<evidence type="ECO:0000313" key="1">
    <source>
        <dbReference type="EMBL" id="GIY89839.1"/>
    </source>
</evidence>
<sequence length="112" mass="12431">MKTAVLRSATGPALEKVTGWYWNLGFEKMNADCQVRFRKPHDVALLSADKAGLWSLSYGEEPKRVARKACWAPACLATSQASLAFVIQPALSHFSFLLSRDRIKTSIKSFPS</sequence>
<evidence type="ECO:0000313" key="2">
    <source>
        <dbReference type="Proteomes" id="UP001054945"/>
    </source>
</evidence>
<keyword evidence="2" id="KW-1185">Reference proteome</keyword>
<dbReference type="Proteomes" id="UP001054945">
    <property type="component" value="Unassembled WGS sequence"/>
</dbReference>
<accession>A0AAV4X7U4</accession>